<proteinExistence type="predicted"/>
<dbReference type="CDD" id="cd07721">
    <property type="entry name" value="yflN-like_MBL-fold"/>
    <property type="match status" value="1"/>
</dbReference>
<evidence type="ECO:0000259" key="1">
    <source>
        <dbReference type="SMART" id="SM00849"/>
    </source>
</evidence>
<dbReference type="PANTHER" id="PTHR42951">
    <property type="entry name" value="METALLO-BETA-LACTAMASE DOMAIN-CONTAINING"/>
    <property type="match status" value="1"/>
</dbReference>
<protein>
    <submittedName>
        <fullName evidence="2">MBL fold metallo-hydrolase</fullName>
    </submittedName>
</protein>
<reference evidence="2" key="1">
    <citation type="submission" date="2021-08" db="EMBL/GenBank/DDBJ databases">
        <title>Genome of a novel bacterium of the phylum Verrucomicrobia, Oleiharenicola sp. KSB-15.</title>
        <authorList>
            <person name="Chung J.-H."/>
            <person name="Ahn J.-H."/>
            <person name="Yoon Y."/>
            <person name="Kim D.-Y."/>
            <person name="An S.-H."/>
            <person name="Park I."/>
            <person name="Yeon J."/>
        </authorList>
    </citation>
    <scope>NUCLEOTIDE SEQUENCE</scope>
    <source>
        <strain evidence="2">KSB-15</strain>
    </source>
</reference>
<dbReference type="Pfam" id="PF00753">
    <property type="entry name" value="Lactamase_B"/>
    <property type="match status" value="1"/>
</dbReference>
<feature type="domain" description="Metallo-beta-lactamase" evidence="1">
    <location>
        <begin position="15"/>
        <end position="210"/>
    </location>
</feature>
<sequence>MRNVPPGIHPIRGVMGLCHLLVDERGQAVLLDTGLVGEPWLIRWKLHRLGLGPRDLKAILLTHGHLDHAGNLAWAKRWSGARIYAHPAEQAHIDGTFPYTGAAVRCGKLERAGRRILRVGQPARIDVGLADGDELPWWGGLRVVHLPGHTLGHCGFYSARHDLLFSGDLFASYFFNVHLPPRILNAAPAMIPASLEKAQRLNPRLIVPQHYDVLDGALHRTRLDGLCEKLARRGGKAGAYPL</sequence>
<dbReference type="InterPro" id="IPR050855">
    <property type="entry name" value="NDM-1-like"/>
</dbReference>
<dbReference type="SUPFAM" id="SSF56281">
    <property type="entry name" value="Metallo-hydrolase/oxidoreductase"/>
    <property type="match status" value="1"/>
</dbReference>
<dbReference type="InterPro" id="IPR001279">
    <property type="entry name" value="Metallo-B-lactamas"/>
</dbReference>
<accession>A0A8F9XFI4</accession>
<gene>
    <name evidence="2" type="ORF">K0B96_12505</name>
</gene>
<dbReference type="PANTHER" id="PTHR42951:SF17">
    <property type="entry name" value="METALLO-BETA-LACTAMASE DOMAIN-CONTAINING PROTEIN"/>
    <property type="match status" value="1"/>
</dbReference>
<dbReference type="EMBL" id="CP080507">
    <property type="protein sequence ID" value="QYM78127.1"/>
    <property type="molecule type" value="Genomic_DNA"/>
</dbReference>
<keyword evidence="3" id="KW-1185">Reference proteome</keyword>
<dbReference type="Gene3D" id="3.60.15.10">
    <property type="entry name" value="Ribonuclease Z/Hydroxyacylglutathione hydrolase-like"/>
    <property type="match status" value="1"/>
</dbReference>
<dbReference type="KEGG" id="ole:K0B96_12505"/>
<evidence type="ECO:0000313" key="3">
    <source>
        <dbReference type="Proteomes" id="UP000825051"/>
    </source>
</evidence>
<dbReference type="AlphaFoldDB" id="A0A8F9XFI4"/>
<dbReference type="Proteomes" id="UP000825051">
    <property type="component" value="Chromosome"/>
</dbReference>
<dbReference type="RefSeq" id="WP_220161231.1">
    <property type="nucleotide sequence ID" value="NZ_CP080507.1"/>
</dbReference>
<organism evidence="2 3">
    <name type="scientific">Horticoccus luteus</name>
    <dbReference type="NCBI Taxonomy" id="2862869"/>
    <lineage>
        <taxon>Bacteria</taxon>
        <taxon>Pseudomonadati</taxon>
        <taxon>Verrucomicrobiota</taxon>
        <taxon>Opitutia</taxon>
        <taxon>Opitutales</taxon>
        <taxon>Opitutaceae</taxon>
        <taxon>Horticoccus</taxon>
    </lineage>
</organism>
<evidence type="ECO:0000313" key="2">
    <source>
        <dbReference type="EMBL" id="QYM78127.1"/>
    </source>
</evidence>
<dbReference type="InterPro" id="IPR036866">
    <property type="entry name" value="RibonucZ/Hydroxyglut_hydro"/>
</dbReference>
<name>A0A8F9XFI4_9BACT</name>
<dbReference type="SMART" id="SM00849">
    <property type="entry name" value="Lactamase_B"/>
    <property type="match status" value="1"/>
</dbReference>